<reference evidence="1" key="1">
    <citation type="journal article" date="2007" name="PLoS Biol.">
        <title>Rate of evolution in brain-expressed genes in humans and other primates.</title>
        <authorList>
            <person name="Wang H.-Y."/>
            <person name="Chien H.-C."/>
            <person name="Osada N."/>
            <person name="Hashimoto K."/>
            <person name="Sugano S."/>
            <person name="Gojobori T."/>
            <person name="Chou C.-K."/>
            <person name="Tsai S.-F."/>
            <person name="Wu C.-I."/>
            <person name="Shen C.-K.J."/>
        </authorList>
    </citation>
    <scope>NUCLEOTIDE SEQUENCE</scope>
</reference>
<dbReference type="EMBL" id="AB173245">
    <property type="protein sequence ID" value="BAE90307.1"/>
    <property type="molecule type" value="mRNA"/>
</dbReference>
<organism evidence="1">
    <name type="scientific">Macaca fascicularis</name>
    <name type="common">Crab-eating macaque</name>
    <name type="synonym">Cynomolgus monkey</name>
    <dbReference type="NCBI Taxonomy" id="9541"/>
    <lineage>
        <taxon>Eukaryota</taxon>
        <taxon>Metazoa</taxon>
        <taxon>Chordata</taxon>
        <taxon>Craniata</taxon>
        <taxon>Vertebrata</taxon>
        <taxon>Euteleostomi</taxon>
        <taxon>Mammalia</taxon>
        <taxon>Eutheria</taxon>
        <taxon>Euarchontoglires</taxon>
        <taxon>Primates</taxon>
        <taxon>Haplorrhini</taxon>
        <taxon>Catarrhini</taxon>
        <taxon>Cercopithecidae</taxon>
        <taxon>Cercopithecinae</taxon>
        <taxon>Macaca</taxon>
    </lineage>
</organism>
<evidence type="ECO:0000313" key="1">
    <source>
        <dbReference type="EMBL" id="BAE90307.1"/>
    </source>
</evidence>
<protein>
    <submittedName>
        <fullName evidence="1">Macaca fascicularis brain cDNA, clone: QflA-21692</fullName>
    </submittedName>
</protein>
<sequence length="35" mass="4261">MYHKIEKQTLSLDHVDFTPHYVNGMYLPHSVFRKK</sequence>
<name>I7GMD8_MACFA</name>
<accession>I7GMD8</accession>
<dbReference type="AlphaFoldDB" id="I7GMD8"/>
<proteinExistence type="evidence at transcript level"/>